<dbReference type="AlphaFoldDB" id="A0A7R9H7Q9"/>
<gene>
    <name evidence="1" type="ORF">TCEB3V08_LOCUS10700</name>
</gene>
<organism evidence="1">
    <name type="scientific">Timema cristinae</name>
    <name type="common">Walking stick</name>
    <dbReference type="NCBI Taxonomy" id="61476"/>
    <lineage>
        <taxon>Eukaryota</taxon>
        <taxon>Metazoa</taxon>
        <taxon>Ecdysozoa</taxon>
        <taxon>Arthropoda</taxon>
        <taxon>Hexapoda</taxon>
        <taxon>Insecta</taxon>
        <taxon>Pterygota</taxon>
        <taxon>Neoptera</taxon>
        <taxon>Polyneoptera</taxon>
        <taxon>Phasmatodea</taxon>
        <taxon>Timematodea</taxon>
        <taxon>Timematoidea</taxon>
        <taxon>Timematidae</taxon>
        <taxon>Timema</taxon>
    </lineage>
</organism>
<reference evidence="1" key="1">
    <citation type="submission" date="2020-11" db="EMBL/GenBank/DDBJ databases">
        <authorList>
            <person name="Tran Van P."/>
        </authorList>
    </citation>
    <scope>NUCLEOTIDE SEQUENCE</scope>
</reference>
<dbReference type="EMBL" id="OC321916">
    <property type="protein sequence ID" value="CAD7410905.1"/>
    <property type="molecule type" value="Genomic_DNA"/>
</dbReference>
<proteinExistence type="predicted"/>
<name>A0A7R9H7Q9_TIMCR</name>
<accession>A0A7R9H7Q9</accession>
<sequence length="182" mass="20290">MERSGSSSSSEFEEELENACAVLVELKEYPSRYEMYVRMTKEEFQFLHALIKENIVTKNTQMREAVITEEKLAVCLGKDQVGAKYSLLIGSFARSRVYTPVPDEHEAADAVKVGRGENDVSLDVELFLATGNSFRSLGFSTAGNIRGHPYAVALQESEASYAPLTERRIEPLYGIVWQLAAV</sequence>
<protein>
    <submittedName>
        <fullName evidence="1">Uncharacterized protein</fullName>
    </submittedName>
</protein>
<evidence type="ECO:0000313" key="1">
    <source>
        <dbReference type="EMBL" id="CAD7410905.1"/>
    </source>
</evidence>